<sequence length="52" mass="5897">MKGRVKITNANRSHSRTSRSCPPTLDWNRNRNGCLAVLFCVICFSILMCLVL</sequence>
<accession>A0A182WQD3</accession>
<evidence type="ECO:0000313" key="3">
    <source>
        <dbReference type="Proteomes" id="UP000075920"/>
    </source>
</evidence>
<organism evidence="2 3">
    <name type="scientific">Anopheles minimus</name>
    <dbReference type="NCBI Taxonomy" id="112268"/>
    <lineage>
        <taxon>Eukaryota</taxon>
        <taxon>Metazoa</taxon>
        <taxon>Ecdysozoa</taxon>
        <taxon>Arthropoda</taxon>
        <taxon>Hexapoda</taxon>
        <taxon>Insecta</taxon>
        <taxon>Pterygota</taxon>
        <taxon>Neoptera</taxon>
        <taxon>Endopterygota</taxon>
        <taxon>Diptera</taxon>
        <taxon>Nematocera</taxon>
        <taxon>Culicoidea</taxon>
        <taxon>Culicidae</taxon>
        <taxon>Anophelinae</taxon>
        <taxon>Anopheles</taxon>
    </lineage>
</organism>
<keyword evidence="1" id="KW-1133">Transmembrane helix</keyword>
<dbReference type="EnsemblMetazoa" id="AMIN014858-RA">
    <property type="protein sequence ID" value="AMIN014858-PA"/>
    <property type="gene ID" value="AMIN014858"/>
</dbReference>
<feature type="transmembrane region" description="Helical" evidence="1">
    <location>
        <begin position="33"/>
        <end position="51"/>
    </location>
</feature>
<dbReference type="STRING" id="112268.A0A182WQD3"/>
<keyword evidence="3" id="KW-1185">Reference proteome</keyword>
<dbReference type="VEuPathDB" id="VectorBase:AMIN014858"/>
<keyword evidence="1" id="KW-0812">Transmembrane</keyword>
<evidence type="ECO:0000256" key="1">
    <source>
        <dbReference type="SAM" id="Phobius"/>
    </source>
</evidence>
<evidence type="ECO:0000313" key="2">
    <source>
        <dbReference type="EnsemblMetazoa" id="AMIN014858-PA"/>
    </source>
</evidence>
<name>A0A182WQD3_9DIPT</name>
<reference evidence="2" key="2">
    <citation type="submission" date="2020-05" db="UniProtKB">
        <authorList>
            <consortium name="EnsemblMetazoa"/>
        </authorList>
    </citation>
    <scope>IDENTIFICATION</scope>
    <source>
        <strain evidence="2">MINIMUS1</strain>
    </source>
</reference>
<proteinExistence type="predicted"/>
<reference evidence="3" key="1">
    <citation type="submission" date="2013-03" db="EMBL/GenBank/DDBJ databases">
        <title>The Genome Sequence of Anopheles minimus MINIMUS1.</title>
        <authorList>
            <consortium name="The Broad Institute Genomics Platform"/>
            <person name="Neafsey D.E."/>
            <person name="Walton C."/>
            <person name="Walker B."/>
            <person name="Young S.K."/>
            <person name="Zeng Q."/>
            <person name="Gargeya S."/>
            <person name="Fitzgerald M."/>
            <person name="Haas B."/>
            <person name="Abouelleil A."/>
            <person name="Allen A.W."/>
            <person name="Alvarado L."/>
            <person name="Arachchi H.M."/>
            <person name="Berlin A.M."/>
            <person name="Chapman S.B."/>
            <person name="Gainer-Dewar J."/>
            <person name="Goldberg J."/>
            <person name="Griggs A."/>
            <person name="Gujja S."/>
            <person name="Hansen M."/>
            <person name="Howarth C."/>
            <person name="Imamovic A."/>
            <person name="Ireland A."/>
            <person name="Larimer J."/>
            <person name="McCowan C."/>
            <person name="Murphy C."/>
            <person name="Pearson M."/>
            <person name="Poon T.W."/>
            <person name="Priest M."/>
            <person name="Roberts A."/>
            <person name="Saif S."/>
            <person name="Shea T."/>
            <person name="Sisk P."/>
            <person name="Sykes S."/>
            <person name="Wortman J."/>
            <person name="Nusbaum C."/>
            <person name="Birren B."/>
        </authorList>
    </citation>
    <scope>NUCLEOTIDE SEQUENCE [LARGE SCALE GENOMIC DNA]</scope>
    <source>
        <strain evidence="3">MINIMUS1</strain>
    </source>
</reference>
<keyword evidence="1" id="KW-0472">Membrane</keyword>
<dbReference type="AlphaFoldDB" id="A0A182WQD3"/>
<dbReference type="Proteomes" id="UP000075920">
    <property type="component" value="Unassembled WGS sequence"/>
</dbReference>
<protein>
    <submittedName>
        <fullName evidence="2">Uncharacterized protein</fullName>
    </submittedName>
</protein>